<name>A0ABR4N3A1_9FUNG</name>
<accession>A0ABR4N3A1</accession>
<evidence type="ECO:0000313" key="3">
    <source>
        <dbReference type="Proteomes" id="UP001527925"/>
    </source>
</evidence>
<dbReference type="Proteomes" id="UP001527925">
    <property type="component" value="Unassembled WGS sequence"/>
</dbReference>
<proteinExistence type="predicted"/>
<organism evidence="2 3">
    <name type="scientific">Polyrhizophydium stewartii</name>
    <dbReference type="NCBI Taxonomy" id="2732419"/>
    <lineage>
        <taxon>Eukaryota</taxon>
        <taxon>Fungi</taxon>
        <taxon>Fungi incertae sedis</taxon>
        <taxon>Chytridiomycota</taxon>
        <taxon>Chytridiomycota incertae sedis</taxon>
        <taxon>Chytridiomycetes</taxon>
        <taxon>Rhizophydiales</taxon>
        <taxon>Rhizophydiales incertae sedis</taxon>
        <taxon>Polyrhizophydium</taxon>
    </lineage>
</organism>
<gene>
    <name evidence="2" type="primary">ZNHIT3</name>
    <name evidence="2" type="ORF">HK105_206460</name>
</gene>
<feature type="region of interest" description="Disordered" evidence="1">
    <location>
        <begin position="38"/>
        <end position="90"/>
    </location>
</feature>
<keyword evidence="3" id="KW-1185">Reference proteome</keyword>
<sequence>MVVCGVCAAAEAKYNCSLACFKDHKAQDTCARAAEQLRKDVRQPNSDKQPPVGADLASGRLADDGGVDKSDDEDGQDAPPTLLVPNNDPVLSPEQLAKVRASETIRQMLGEPALQSLLVKIDSAQFPERMLDRELDREGLFRQFADEVLKVTGRHSQNPQ</sequence>
<evidence type="ECO:0000256" key="1">
    <source>
        <dbReference type="SAM" id="MobiDB-lite"/>
    </source>
</evidence>
<evidence type="ECO:0000313" key="2">
    <source>
        <dbReference type="EMBL" id="KAL2914016.1"/>
    </source>
</evidence>
<reference evidence="2 3" key="1">
    <citation type="submission" date="2023-09" db="EMBL/GenBank/DDBJ databases">
        <title>Pangenome analysis of Batrachochytrium dendrobatidis and related Chytrids.</title>
        <authorList>
            <person name="Yacoub M.N."/>
            <person name="Stajich J.E."/>
            <person name="James T.Y."/>
        </authorList>
    </citation>
    <scope>NUCLEOTIDE SEQUENCE [LARGE SCALE GENOMIC DNA]</scope>
    <source>
        <strain evidence="2 3">JEL0888</strain>
    </source>
</reference>
<comment type="caution">
    <text evidence="2">The sequence shown here is derived from an EMBL/GenBank/DDBJ whole genome shotgun (WGS) entry which is preliminary data.</text>
</comment>
<dbReference type="EMBL" id="JADGIZ020000038">
    <property type="protein sequence ID" value="KAL2914016.1"/>
    <property type="molecule type" value="Genomic_DNA"/>
</dbReference>
<protein>
    <submittedName>
        <fullName evidence="2">Zinc finger HIT domain-containing protein 3</fullName>
    </submittedName>
</protein>